<dbReference type="PANTHER" id="PTHR35010:SF4">
    <property type="entry name" value="BLL5781 PROTEIN"/>
    <property type="match status" value="1"/>
</dbReference>
<dbReference type="EMBL" id="JBFQGM010000002">
    <property type="protein sequence ID" value="MFL9459962.1"/>
    <property type="molecule type" value="Genomic_DNA"/>
</dbReference>
<evidence type="ECO:0000313" key="3">
    <source>
        <dbReference type="Proteomes" id="UP001628874"/>
    </source>
</evidence>
<dbReference type="CDD" id="cd00093">
    <property type="entry name" value="HTH_XRE"/>
    <property type="match status" value="1"/>
</dbReference>
<keyword evidence="3" id="KW-1185">Reference proteome</keyword>
<organism evidence="2 3">
    <name type="scientific">Scytonema tolypothrichoides VB-61278_2</name>
    <dbReference type="NCBI Taxonomy" id="3232314"/>
    <lineage>
        <taxon>Bacteria</taxon>
        <taxon>Bacillati</taxon>
        <taxon>Cyanobacteriota</taxon>
        <taxon>Cyanophyceae</taxon>
        <taxon>Nostocales</taxon>
        <taxon>Scytonemataceae</taxon>
        <taxon>Scytonema</taxon>
    </lineage>
</organism>
<dbReference type="InterPro" id="IPR010982">
    <property type="entry name" value="Lambda_DNA-bd_dom_sf"/>
</dbReference>
<feature type="domain" description="HTH cro/C1-type" evidence="1">
    <location>
        <begin position="47"/>
        <end position="101"/>
    </location>
</feature>
<dbReference type="PANTHER" id="PTHR35010">
    <property type="entry name" value="BLL4672 PROTEIN-RELATED"/>
    <property type="match status" value="1"/>
</dbReference>
<sequence length="315" mass="36223">MPLSCQREIIEAITCQVIKIIFLTILLMQQRSTAFRDHQSDSFGMLLKHWREQRGYSQLKLALKSQVSQRHISFLESGRAKPSQDMVIQLATVLEIPMRQQNLMLTAAGFAPIYAETDLSAPEMTSIRQALDFMLQQQEPYPALVVDRYWNLLLPNNGATRLINSFIDPHKLQTLFYRDGKINLMRVVFHSQGVRPFIVNWEDFANQALQRLHREVNAYSGSLPNLEGESEPSSLLLNELMSYPGVSEIWQTSHKTAQNALLLTLHLKREDMELQFFSTIATLGTPYDITLQELRIECLFPADETTERIWKKAIA</sequence>
<dbReference type="PROSITE" id="PS50943">
    <property type="entry name" value="HTH_CROC1"/>
    <property type="match status" value="1"/>
</dbReference>
<dbReference type="Pfam" id="PF01381">
    <property type="entry name" value="HTH_3"/>
    <property type="match status" value="1"/>
</dbReference>
<gene>
    <name evidence="2" type="ORF">AB0759_04875</name>
</gene>
<proteinExistence type="predicted"/>
<dbReference type="SMART" id="SM00530">
    <property type="entry name" value="HTH_XRE"/>
    <property type="match status" value="1"/>
</dbReference>
<dbReference type="InterPro" id="IPR001387">
    <property type="entry name" value="Cro/C1-type_HTH"/>
</dbReference>
<accession>A0ABW8WG51</accession>
<dbReference type="Gene3D" id="3.30.450.180">
    <property type="match status" value="1"/>
</dbReference>
<dbReference type="SUPFAM" id="SSF47413">
    <property type="entry name" value="lambda repressor-like DNA-binding domains"/>
    <property type="match status" value="1"/>
</dbReference>
<name>A0ABW8WG51_9CYAN</name>
<protein>
    <submittedName>
        <fullName evidence="2">Helix-turn-helix domain-containing protein</fullName>
    </submittedName>
</protein>
<dbReference type="Pfam" id="PF17765">
    <property type="entry name" value="MLTR_LBD"/>
    <property type="match status" value="1"/>
</dbReference>
<comment type="caution">
    <text evidence="2">The sequence shown here is derived from an EMBL/GenBank/DDBJ whole genome shotgun (WGS) entry which is preliminary data.</text>
</comment>
<dbReference type="RefSeq" id="WP_408019776.1">
    <property type="nucleotide sequence ID" value="NZ_JBFQGM010000002.1"/>
</dbReference>
<evidence type="ECO:0000313" key="2">
    <source>
        <dbReference type="EMBL" id="MFL9459962.1"/>
    </source>
</evidence>
<dbReference type="InterPro" id="IPR041413">
    <property type="entry name" value="MLTR_LBD"/>
</dbReference>
<dbReference type="Proteomes" id="UP001628874">
    <property type="component" value="Unassembled WGS sequence"/>
</dbReference>
<dbReference type="Gene3D" id="1.10.260.40">
    <property type="entry name" value="lambda repressor-like DNA-binding domains"/>
    <property type="match status" value="1"/>
</dbReference>
<evidence type="ECO:0000259" key="1">
    <source>
        <dbReference type="PROSITE" id="PS50943"/>
    </source>
</evidence>
<reference evidence="2 3" key="1">
    <citation type="submission" date="2024-07" db="EMBL/GenBank/DDBJ databases">
        <authorList>
            <person name="Tripathy S."/>
        </authorList>
    </citation>
    <scope>NUCLEOTIDE SEQUENCE [LARGE SCALE GENOMIC DNA]</scope>
    <source>
        <strain evidence="2 3">VB-61278_2</strain>
    </source>
</reference>